<comment type="caution">
    <text evidence="1">The sequence shown here is derived from an EMBL/GenBank/DDBJ whole genome shotgun (WGS) entry which is preliminary data.</text>
</comment>
<evidence type="ECO:0000313" key="1">
    <source>
        <dbReference type="EMBL" id="KAK6914348.1"/>
    </source>
</evidence>
<organism evidence="1 2">
    <name type="scientific">Dillenia turbinata</name>
    <dbReference type="NCBI Taxonomy" id="194707"/>
    <lineage>
        <taxon>Eukaryota</taxon>
        <taxon>Viridiplantae</taxon>
        <taxon>Streptophyta</taxon>
        <taxon>Embryophyta</taxon>
        <taxon>Tracheophyta</taxon>
        <taxon>Spermatophyta</taxon>
        <taxon>Magnoliopsida</taxon>
        <taxon>eudicotyledons</taxon>
        <taxon>Gunneridae</taxon>
        <taxon>Pentapetalae</taxon>
        <taxon>Dilleniales</taxon>
        <taxon>Dilleniaceae</taxon>
        <taxon>Dillenia</taxon>
    </lineage>
</organism>
<gene>
    <name evidence="1" type="ORF">RJ641_021669</name>
</gene>
<accession>A0AAN8UCJ7</accession>
<dbReference type="EMBL" id="JBAMMX010000026">
    <property type="protein sequence ID" value="KAK6914348.1"/>
    <property type="molecule type" value="Genomic_DNA"/>
</dbReference>
<protein>
    <submittedName>
        <fullName evidence="1">Uncharacterized protein</fullName>
    </submittedName>
</protein>
<name>A0AAN8UCJ7_9MAGN</name>
<sequence>MLRSSSITVPNVNVNLSNEFQSLVTHLADVKTDAEIHFYASYWSEIHQLILHAHGHDRDPSYNSNSSTLMWFYSFELSCLQCLSYPQGVVYLAARKYYFGAGGGTRWFLSVVERGQEKLLLLTEWIFSPGAMSASLVNEVADGSSNVQEVWKLSHKQRNSLNCIILIYLESAEAPH</sequence>
<evidence type="ECO:0000313" key="2">
    <source>
        <dbReference type="Proteomes" id="UP001370490"/>
    </source>
</evidence>
<dbReference type="AlphaFoldDB" id="A0AAN8UCJ7"/>
<reference evidence="1 2" key="1">
    <citation type="submission" date="2023-12" db="EMBL/GenBank/DDBJ databases">
        <title>A high-quality genome assembly for Dillenia turbinata (Dilleniales).</title>
        <authorList>
            <person name="Chanderbali A."/>
        </authorList>
    </citation>
    <scope>NUCLEOTIDE SEQUENCE [LARGE SCALE GENOMIC DNA]</scope>
    <source>
        <strain evidence="1">LSX21</strain>
        <tissue evidence="1">Leaf</tissue>
    </source>
</reference>
<keyword evidence="2" id="KW-1185">Reference proteome</keyword>
<proteinExistence type="predicted"/>
<dbReference type="Proteomes" id="UP001370490">
    <property type="component" value="Unassembled WGS sequence"/>
</dbReference>